<evidence type="ECO:0000313" key="4">
    <source>
        <dbReference type="EMBL" id="PMP64391.1"/>
    </source>
</evidence>
<dbReference type="PANTHER" id="PTHR46112">
    <property type="entry name" value="AMINOPEPTIDASE"/>
    <property type="match status" value="1"/>
</dbReference>
<dbReference type="Proteomes" id="UP000235731">
    <property type="component" value="Unassembled WGS sequence"/>
</dbReference>
<name>A0A2N7PLE3_9BACT</name>
<evidence type="ECO:0008006" key="6">
    <source>
        <dbReference type="Google" id="ProtNLM"/>
    </source>
</evidence>
<proteinExistence type="predicted"/>
<dbReference type="InterPro" id="IPR000587">
    <property type="entry name" value="Creatinase_N"/>
</dbReference>
<dbReference type="SUPFAM" id="SSF53092">
    <property type="entry name" value="Creatinase/prolidase N-terminal domain"/>
    <property type="match status" value="1"/>
</dbReference>
<evidence type="ECO:0000259" key="2">
    <source>
        <dbReference type="Pfam" id="PF00557"/>
    </source>
</evidence>
<feature type="domain" description="Peptidase M24" evidence="2">
    <location>
        <begin position="137"/>
        <end position="367"/>
    </location>
</feature>
<protein>
    <recommendedName>
        <fullName evidence="6">Peptidase M24</fullName>
    </recommendedName>
</protein>
<dbReference type="Pfam" id="PF01321">
    <property type="entry name" value="Creatinase_N"/>
    <property type="match status" value="1"/>
</dbReference>
<dbReference type="AlphaFoldDB" id="A0A2N7PLE3"/>
<comment type="caution">
    <text evidence="4">The sequence shown here is derived from an EMBL/GenBank/DDBJ whole genome shotgun (WGS) entry which is preliminary data.</text>
</comment>
<dbReference type="Gene3D" id="3.90.230.10">
    <property type="entry name" value="Creatinase/methionine aminopeptidase superfamily"/>
    <property type="match status" value="1"/>
</dbReference>
<organism evidence="4 5">
    <name type="scientific">Caldimicrobium thiodismutans</name>
    <dbReference type="NCBI Taxonomy" id="1653476"/>
    <lineage>
        <taxon>Bacteria</taxon>
        <taxon>Pseudomonadati</taxon>
        <taxon>Thermodesulfobacteriota</taxon>
        <taxon>Thermodesulfobacteria</taxon>
        <taxon>Thermodesulfobacteriales</taxon>
        <taxon>Thermodesulfobacteriaceae</taxon>
        <taxon>Caldimicrobium</taxon>
    </lineage>
</organism>
<evidence type="ECO:0000313" key="5">
    <source>
        <dbReference type="Proteomes" id="UP000235731"/>
    </source>
</evidence>
<keyword evidence="1" id="KW-0812">Transmembrane</keyword>
<gene>
    <name evidence="4" type="ORF">C0197_00615</name>
</gene>
<dbReference type="PANTHER" id="PTHR46112:SF2">
    <property type="entry name" value="XAA-PRO AMINOPEPTIDASE P-RELATED"/>
    <property type="match status" value="1"/>
</dbReference>
<dbReference type="SUPFAM" id="SSF55920">
    <property type="entry name" value="Creatinase/aminopeptidase"/>
    <property type="match status" value="1"/>
</dbReference>
<dbReference type="InterPro" id="IPR000994">
    <property type="entry name" value="Pept_M24"/>
</dbReference>
<evidence type="ECO:0000259" key="3">
    <source>
        <dbReference type="Pfam" id="PF01321"/>
    </source>
</evidence>
<sequence length="384" mass="43988">MNQEEIEKRLKGLREKILERGIEGALIFSHLNLYYFTGLWIKGFLLITKEYLKIFVRRPYSQVKEKEGLPIYFFESLKNLPEILKKASLRRIGLEYKAFSLGEGERLKKLLTDFEIFPLDSLIWELRMIKSPYEIQCQKRASQLLSQALREALSQFKEGMREIEASALLERALRVRGHPGYTRSFNGFELAFGYLISGKEGLFAIPFTTGEGGAGLEGFPGGASFKKIKRGEPILIDYGGFYKGYYIDQTRMASFGECKKAEEFFKASMEILKTLEKKGKPGVPCEELFFIAEEIADKRGFREYFMKHGDKINFIGHGVGLEIDEPPVIVPGNKGELKENMVLAFEPKFHVPELGVVGLEDTFVVTNYGLKRLTTFPRKWIHLN</sequence>
<keyword evidence="1" id="KW-0472">Membrane</keyword>
<feature type="transmembrane region" description="Helical" evidence="1">
    <location>
        <begin position="21"/>
        <end position="41"/>
    </location>
</feature>
<accession>A0A2N7PLE3</accession>
<dbReference type="InterPro" id="IPR036005">
    <property type="entry name" value="Creatinase/aminopeptidase-like"/>
</dbReference>
<dbReference type="CDD" id="cd01066">
    <property type="entry name" value="APP_MetAP"/>
    <property type="match status" value="1"/>
</dbReference>
<dbReference type="InterPro" id="IPR029149">
    <property type="entry name" value="Creatin/AminoP/Spt16_N"/>
</dbReference>
<feature type="domain" description="Creatinase N-terminal" evidence="3">
    <location>
        <begin position="9"/>
        <end position="129"/>
    </location>
</feature>
<dbReference type="EMBL" id="PNIE01000010">
    <property type="protein sequence ID" value="PMP64391.1"/>
    <property type="molecule type" value="Genomic_DNA"/>
</dbReference>
<dbReference type="Gene3D" id="3.40.350.10">
    <property type="entry name" value="Creatinase/prolidase N-terminal domain"/>
    <property type="match status" value="1"/>
</dbReference>
<reference evidence="4 5" key="1">
    <citation type="submission" date="2018-01" db="EMBL/GenBank/DDBJ databases">
        <title>Metagenomic assembled genomes from two thermal pools in the Uzon Caldera, Kamchatka, Russia.</title>
        <authorList>
            <person name="Wilkins L."/>
            <person name="Ettinger C."/>
        </authorList>
    </citation>
    <scope>NUCLEOTIDE SEQUENCE [LARGE SCALE GENOMIC DNA]</scope>
    <source>
        <strain evidence="4">ZAV-15</strain>
    </source>
</reference>
<keyword evidence="1" id="KW-1133">Transmembrane helix</keyword>
<dbReference type="InterPro" id="IPR050659">
    <property type="entry name" value="Peptidase_M24B"/>
</dbReference>
<evidence type="ECO:0000256" key="1">
    <source>
        <dbReference type="SAM" id="Phobius"/>
    </source>
</evidence>
<dbReference type="Pfam" id="PF00557">
    <property type="entry name" value="Peptidase_M24"/>
    <property type="match status" value="1"/>
</dbReference>